<gene>
    <name evidence="2" type="ORF">KC01_LOCUS40996</name>
</gene>
<accession>A0AAV2MNS5</accession>
<dbReference type="Proteomes" id="UP001497482">
    <property type="component" value="Chromosome 9"/>
</dbReference>
<organism evidence="2 3">
    <name type="scientific">Knipowitschia caucasica</name>
    <name type="common">Caucasian dwarf goby</name>
    <name type="synonym">Pomatoschistus caucasicus</name>
    <dbReference type="NCBI Taxonomy" id="637954"/>
    <lineage>
        <taxon>Eukaryota</taxon>
        <taxon>Metazoa</taxon>
        <taxon>Chordata</taxon>
        <taxon>Craniata</taxon>
        <taxon>Vertebrata</taxon>
        <taxon>Euteleostomi</taxon>
        <taxon>Actinopterygii</taxon>
        <taxon>Neopterygii</taxon>
        <taxon>Teleostei</taxon>
        <taxon>Neoteleostei</taxon>
        <taxon>Acanthomorphata</taxon>
        <taxon>Gobiaria</taxon>
        <taxon>Gobiiformes</taxon>
        <taxon>Gobioidei</taxon>
        <taxon>Gobiidae</taxon>
        <taxon>Gobiinae</taxon>
        <taxon>Knipowitschia</taxon>
    </lineage>
</organism>
<sequence length="124" mass="13432">MVQGFAHVLLFRLTLSGHQSPVPDIRLDLVMDPQSGPRPRPSLTLSDPVDPALTLSDPLTLSALSDPVWTLSDLCLTQSLTQLTKSGPSLTLSTLSDYSRPTDPTLLTTVMPQLDPVWTQSDPV</sequence>
<protein>
    <submittedName>
        <fullName evidence="2">Uncharacterized protein</fullName>
    </submittedName>
</protein>
<feature type="signal peptide" evidence="1">
    <location>
        <begin position="1"/>
        <end position="16"/>
    </location>
</feature>
<name>A0AAV2MNS5_KNICA</name>
<reference evidence="2 3" key="1">
    <citation type="submission" date="2024-04" db="EMBL/GenBank/DDBJ databases">
        <authorList>
            <person name="Waldvogel A.-M."/>
            <person name="Schoenle A."/>
        </authorList>
    </citation>
    <scope>NUCLEOTIDE SEQUENCE [LARGE SCALE GENOMIC DNA]</scope>
</reference>
<dbReference type="AlphaFoldDB" id="A0AAV2MNS5"/>
<keyword evidence="1" id="KW-0732">Signal</keyword>
<keyword evidence="3" id="KW-1185">Reference proteome</keyword>
<evidence type="ECO:0000313" key="2">
    <source>
        <dbReference type="EMBL" id="CAL1614979.1"/>
    </source>
</evidence>
<proteinExistence type="predicted"/>
<evidence type="ECO:0000313" key="3">
    <source>
        <dbReference type="Proteomes" id="UP001497482"/>
    </source>
</evidence>
<feature type="chain" id="PRO_5043315284" evidence="1">
    <location>
        <begin position="17"/>
        <end position="124"/>
    </location>
</feature>
<dbReference type="EMBL" id="OZ035831">
    <property type="protein sequence ID" value="CAL1614979.1"/>
    <property type="molecule type" value="Genomic_DNA"/>
</dbReference>
<evidence type="ECO:0000256" key="1">
    <source>
        <dbReference type="SAM" id="SignalP"/>
    </source>
</evidence>